<comment type="caution">
    <text evidence="2">The sequence shown here is derived from an EMBL/GenBank/DDBJ whole genome shotgun (WGS) entry which is preliminary data.</text>
</comment>
<protein>
    <submittedName>
        <fullName evidence="2">Head protein</fullName>
    </submittedName>
</protein>
<evidence type="ECO:0000313" key="2">
    <source>
        <dbReference type="EMBL" id="GFE94152.1"/>
    </source>
</evidence>
<dbReference type="InterPro" id="IPR018774">
    <property type="entry name" value="Phage_Mu_GpT"/>
</dbReference>
<dbReference type="Proteomes" id="UP000548726">
    <property type="component" value="Unassembled WGS sequence"/>
</dbReference>
<sequence>MEISAGNLSLLFNSYQKVFNTALESAQSQYKDVSMIVPSTTAQELYGWLDNLPGMREWVGERVIHRLGSQGFAIKNKNWEQTIGLDRDDISDDRYGLFAPLVRNMAVAGATHPDQLIFSLLGDGFKTKCYDGKNFFDTAHPVSMNDKKRGTYSNVFGSGKYAPWFLLDCSRPLRPLIFQDRMPLVFVQKTSPQTDNVFFERTYYYGAEARYNVGLGMPQLAFACTDPLTPYNYSVVRAAMMSQRGDNGRPLGIRPTHLVTVPGNEGVALRLLRSETIDASTNEWAGSVKPIITQYLLGATSATDAWENVADFISPNFSYGTALGTSEDGKPPATASTGG</sequence>
<proteinExistence type="predicted"/>
<dbReference type="AlphaFoldDB" id="A0A6V8IAM9"/>
<accession>A0A6V8IAM9</accession>
<dbReference type="Pfam" id="PF10124">
    <property type="entry name" value="Mu-like_gpT"/>
    <property type="match status" value="1"/>
</dbReference>
<keyword evidence="3" id="KW-1185">Reference proteome</keyword>
<reference evidence="2 3" key="1">
    <citation type="journal article" date="2020" name="Cell Rep.">
        <title>Local necrotic cells trigger systemic immune activation via gut microbiome dysbiosis in Drosophila.</title>
        <authorList>
            <person name="Kosakamoto H."/>
            <person name="Yamauchi T."/>
            <person name="Akuzawa-Tokita Y."/>
            <person name="Nishimura K."/>
            <person name="Soga T."/>
            <person name="Murakami T."/>
            <person name="Mori H."/>
            <person name="Yamamoto K."/>
            <person name="Miyazaki R."/>
            <person name="Koto A."/>
            <person name="Miura M."/>
            <person name="Obata F."/>
        </authorList>
    </citation>
    <scope>NUCLEOTIDE SEQUENCE [LARGE SCALE GENOMIC DNA]</scope>
    <source>
        <strain evidence="2 3">Ai</strain>
    </source>
</reference>
<name>A0A6V8IAM9_9PROT</name>
<gene>
    <name evidence="2" type="ORF">DmAi_22110</name>
</gene>
<dbReference type="EMBL" id="BLJP01000009">
    <property type="protein sequence ID" value="GFE94152.1"/>
    <property type="molecule type" value="Genomic_DNA"/>
</dbReference>
<feature type="domain" description="Bacteriophage Mu GpT" evidence="1">
    <location>
        <begin position="9"/>
        <end position="296"/>
    </location>
</feature>
<evidence type="ECO:0000259" key="1">
    <source>
        <dbReference type="Pfam" id="PF10124"/>
    </source>
</evidence>
<evidence type="ECO:0000313" key="3">
    <source>
        <dbReference type="Proteomes" id="UP000548726"/>
    </source>
</evidence>
<organism evidence="2 3">
    <name type="scientific">Acetobacter persici</name>
    <dbReference type="NCBI Taxonomy" id="1076596"/>
    <lineage>
        <taxon>Bacteria</taxon>
        <taxon>Pseudomonadati</taxon>
        <taxon>Pseudomonadota</taxon>
        <taxon>Alphaproteobacteria</taxon>
        <taxon>Acetobacterales</taxon>
        <taxon>Acetobacteraceae</taxon>
        <taxon>Acetobacter</taxon>
    </lineage>
</organism>
<dbReference type="RefSeq" id="WP_179194631.1">
    <property type="nucleotide sequence ID" value="NZ_BLJP01000009.1"/>
</dbReference>